<comment type="caution">
    <text evidence="2">The sequence shown here is derived from an EMBL/GenBank/DDBJ whole genome shotgun (WGS) entry which is preliminary data.</text>
</comment>
<dbReference type="InterPro" id="IPR000182">
    <property type="entry name" value="GNAT_dom"/>
</dbReference>
<dbReference type="STRING" id="137838.GCA_001458595_03779"/>
<dbReference type="Pfam" id="PF13302">
    <property type="entry name" value="Acetyltransf_3"/>
    <property type="match status" value="1"/>
</dbReference>
<organism evidence="2 3">
    <name type="scientific">Clostridium neonatale</name>
    <dbReference type="NCBI Taxonomy" id="137838"/>
    <lineage>
        <taxon>Bacteria</taxon>
        <taxon>Bacillati</taxon>
        <taxon>Bacillota</taxon>
        <taxon>Clostridia</taxon>
        <taxon>Eubacteriales</taxon>
        <taxon>Clostridiaceae</taxon>
        <taxon>Clostridium</taxon>
    </lineage>
</organism>
<keyword evidence="2" id="KW-0808">Transferase</keyword>
<dbReference type="OrthoDB" id="9811523at2"/>
<dbReference type="AlphaFoldDB" id="A0A2A7MKP6"/>
<dbReference type="EMBL" id="PDCJ01000001">
    <property type="protein sequence ID" value="PEG32274.1"/>
    <property type="molecule type" value="Genomic_DNA"/>
</dbReference>
<dbReference type="Gene3D" id="3.40.630.30">
    <property type="match status" value="1"/>
</dbReference>
<accession>A0A2A7MKP6</accession>
<evidence type="ECO:0000313" key="2">
    <source>
        <dbReference type="EMBL" id="PEG32274.1"/>
    </source>
</evidence>
<reference evidence="2 3" key="1">
    <citation type="submission" date="2017-10" db="EMBL/GenBank/DDBJ databases">
        <title>Effective Description of Clostridium neonatale sp. nov. linked to necrotizing enterocolitis in neonates and a clarification of species assignable to the genus Clostridium (Prazmowski 1880) emend. Lawson and Rainey 2016.</title>
        <authorList>
            <person name="Bernard K."/>
            <person name="Burdz T."/>
            <person name="Wiebe D."/>
            <person name="Balcewich B."/>
            <person name="Alfa M."/>
            <person name="Bernier A.-M."/>
        </authorList>
    </citation>
    <scope>NUCLEOTIDE SEQUENCE [LARGE SCALE GENOMIC DNA]</scope>
    <source>
        <strain evidence="2 3">LCDC99A005</strain>
    </source>
</reference>
<dbReference type="PROSITE" id="PS51186">
    <property type="entry name" value="GNAT"/>
    <property type="match status" value="1"/>
</dbReference>
<protein>
    <submittedName>
        <fullName evidence="2">N-acetyltransferase</fullName>
    </submittedName>
</protein>
<dbReference type="GO" id="GO:0008999">
    <property type="term" value="F:protein-N-terminal-alanine acetyltransferase activity"/>
    <property type="evidence" value="ECO:0007669"/>
    <property type="project" value="TreeGrafter"/>
</dbReference>
<dbReference type="InterPro" id="IPR016181">
    <property type="entry name" value="Acyl_CoA_acyltransferase"/>
</dbReference>
<name>A0A2A7MKP6_9CLOT</name>
<feature type="domain" description="N-acetyltransferase" evidence="1">
    <location>
        <begin position="18"/>
        <end position="182"/>
    </location>
</feature>
<keyword evidence="3" id="KW-1185">Reference proteome</keyword>
<dbReference type="PANTHER" id="PTHR43792:SF9">
    <property type="entry name" value="RIBOSOMAL-PROTEIN-ALANINE ACETYLTRANSFERASE"/>
    <property type="match status" value="1"/>
</dbReference>
<dbReference type="Proteomes" id="UP000220840">
    <property type="component" value="Unassembled WGS sequence"/>
</dbReference>
<dbReference type="GO" id="GO:0005737">
    <property type="term" value="C:cytoplasm"/>
    <property type="evidence" value="ECO:0007669"/>
    <property type="project" value="TreeGrafter"/>
</dbReference>
<proteinExistence type="predicted"/>
<dbReference type="InterPro" id="IPR051531">
    <property type="entry name" value="N-acetyltransferase"/>
</dbReference>
<gene>
    <name evidence="2" type="ORF">CQ394_11445</name>
</gene>
<evidence type="ECO:0000313" key="3">
    <source>
        <dbReference type="Proteomes" id="UP000220840"/>
    </source>
</evidence>
<dbReference type="SUPFAM" id="SSF55729">
    <property type="entry name" value="Acyl-CoA N-acyltransferases (Nat)"/>
    <property type="match status" value="1"/>
</dbReference>
<sequence>MKLKKIFNKIQKIETKNLILREIQAKDAKDFFEYYTSENICKYLDWNGPKSLEEAEEYIYTWRKGYEENWILPFAIVNKSNDKMIGTIIFSEFIGKRADLGYEICEAYWRKGLMYEALDKLLPIVIREFDLERIQSIVFKDNEASKRLLDKLKFNEEGLLKKYSYHIVSGECIDSYIYALVL</sequence>
<evidence type="ECO:0000259" key="1">
    <source>
        <dbReference type="PROSITE" id="PS51186"/>
    </source>
</evidence>
<dbReference type="PANTHER" id="PTHR43792">
    <property type="entry name" value="GNAT FAMILY, PUTATIVE (AFU_ORTHOLOGUE AFUA_3G00765)-RELATED-RELATED"/>
    <property type="match status" value="1"/>
</dbReference>